<reference evidence="1 2" key="1">
    <citation type="submission" date="2016-12" db="EMBL/GenBank/DDBJ databases">
        <title>Comparison of Traditional DNA-DNA Hybridization with In Silico Genomic Analysis.</title>
        <authorList>
            <person name="Nicholson A.C."/>
            <person name="Humrighouse B.W."/>
            <person name="Graziano J."/>
            <person name="Lasker B."/>
            <person name="Whitney A.M."/>
            <person name="Mcquiston J.R."/>
        </authorList>
    </citation>
    <scope>NUCLEOTIDE SEQUENCE [LARGE SCALE GENOMIC DNA]</scope>
    <source>
        <strain evidence="1 2">H2240</strain>
    </source>
</reference>
<sequence>MKIWTITTVDDERNIKTEIALSAVEAEAVALASVRLLWQETIDSGPMPPEWREAINRLRNYWGLNDSVTIIEHTAPPPLARIIVQPVRCRIMRVLGVTSL</sequence>
<protein>
    <submittedName>
        <fullName evidence="1">Uncharacterized protein</fullName>
    </submittedName>
</protein>
<proteinExistence type="predicted"/>
<comment type="caution">
    <text evidence="1">The sequence shown here is derived from an EMBL/GenBank/DDBJ whole genome shotgun (WGS) entry which is preliminary data.</text>
</comment>
<name>A0A212A778_9RHOB</name>
<dbReference type="EMBL" id="NIPW01000046">
    <property type="protein sequence ID" value="OWJ75032.1"/>
    <property type="molecule type" value="Genomic_DNA"/>
</dbReference>
<accession>A0A212A778</accession>
<evidence type="ECO:0000313" key="2">
    <source>
        <dbReference type="Proteomes" id="UP000196878"/>
    </source>
</evidence>
<dbReference type="AlphaFoldDB" id="A0A212A778"/>
<gene>
    <name evidence="1" type="ORF">CDV49_18085</name>
</gene>
<organism evidence="1 2">
    <name type="scientific">Haematobacter genomosp. 1</name>
    <dbReference type="NCBI Taxonomy" id="366618"/>
    <lineage>
        <taxon>Bacteria</taxon>
        <taxon>Pseudomonadati</taxon>
        <taxon>Pseudomonadota</taxon>
        <taxon>Alphaproteobacteria</taxon>
        <taxon>Rhodobacterales</taxon>
        <taxon>Paracoccaceae</taxon>
        <taxon>Haematobacter</taxon>
    </lineage>
</organism>
<keyword evidence="2" id="KW-1185">Reference proteome</keyword>
<dbReference type="Proteomes" id="UP000196878">
    <property type="component" value="Unassembled WGS sequence"/>
</dbReference>
<dbReference type="RefSeq" id="WP_088216782.1">
    <property type="nucleotide sequence ID" value="NZ_NIPW01000046.1"/>
</dbReference>
<evidence type="ECO:0000313" key="1">
    <source>
        <dbReference type="EMBL" id="OWJ75032.1"/>
    </source>
</evidence>